<protein>
    <submittedName>
        <fullName evidence="1">Uncharacterized protein</fullName>
    </submittedName>
</protein>
<dbReference type="EMBL" id="PYBV01000016">
    <property type="protein sequence ID" value="PYC70518.1"/>
    <property type="molecule type" value="Genomic_DNA"/>
</dbReference>
<evidence type="ECO:0000313" key="1">
    <source>
        <dbReference type="EMBL" id="PYC70518.1"/>
    </source>
</evidence>
<reference evidence="1 2" key="1">
    <citation type="submission" date="2018-03" db="EMBL/GenBank/DDBJ databases">
        <title>Bioinformatic expansion and discovery of thiopeptide antibiotics.</title>
        <authorList>
            <person name="Schwalen C.J."/>
            <person name="Hudson G.A."/>
            <person name="Mitchell D.A."/>
        </authorList>
    </citation>
    <scope>NUCLEOTIDE SEQUENCE [LARGE SCALE GENOMIC DNA]</scope>
    <source>
        <strain evidence="1 2">NRRL 8041</strain>
    </source>
</reference>
<dbReference type="OrthoDB" id="3255521at2"/>
<gene>
    <name evidence="1" type="ORF">C7C45_14195</name>
</gene>
<sequence length="80" mass="9440">MSEIPLDRYGRIVAGENEGYLVHVHFDAEVTGRYYVYLVDDLESPSDGGDYWAKDREELTNLVRLMEWRVEWLEEECHSS</sequence>
<proteinExistence type="predicted"/>
<dbReference type="Proteomes" id="UP000248333">
    <property type="component" value="Unassembled WGS sequence"/>
</dbReference>
<accession>A0A318P301</accession>
<keyword evidence="2" id="KW-1185">Reference proteome</keyword>
<dbReference type="RefSeq" id="WP_146247318.1">
    <property type="nucleotide sequence ID" value="NZ_PYBV01000016.1"/>
</dbReference>
<evidence type="ECO:0000313" key="2">
    <source>
        <dbReference type="Proteomes" id="UP000248333"/>
    </source>
</evidence>
<organism evidence="1 2">
    <name type="scientific">Micromonospora arborensis</name>
    <dbReference type="NCBI Taxonomy" id="2116518"/>
    <lineage>
        <taxon>Bacteria</taxon>
        <taxon>Bacillati</taxon>
        <taxon>Actinomycetota</taxon>
        <taxon>Actinomycetes</taxon>
        <taxon>Micromonosporales</taxon>
        <taxon>Micromonosporaceae</taxon>
        <taxon>Micromonospora</taxon>
    </lineage>
</organism>
<name>A0A318P301_9ACTN</name>
<dbReference type="AlphaFoldDB" id="A0A318P301"/>
<comment type="caution">
    <text evidence="1">The sequence shown here is derived from an EMBL/GenBank/DDBJ whole genome shotgun (WGS) entry which is preliminary data.</text>
</comment>